<dbReference type="Proteomes" id="UP000267438">
    <property type="component" value="Unassembled WGS sequence"/>
</dbReference>
<gene>
    <name evidence="1" type="ORF">D8836_06270</name>
</gene>
<dbReference type="EMBL" id="RJOH01000009">
    <property type="protein sequence ID" value="RSJ12501.1"/>
    <property type="molecule type" value="Genomic_DNA"/>
</dbReference>
<proteinExistence type="predicted"/>
<dbReference type="AlphaFoldDB" id="A0A3R9JGR4"/>
<dbReference type="RefSeq" id="WP_084354449.1">
    <property type="nucleotide sequence ID" value="NZ_RJOH01000009.1"/>
</dbReference>
<dbReference type="InterPro" id="IPR011664">
    <property type="entry name" value="Abi_system_AbiD/AbiF-like"/>
</dbReference>
<reference evidence="1 2" key="1">
    <citation type="submission" date="2018-11" db="EMBL/GenBank/DDBJ databases">
        <title>Species Designations Belie Phenotypic and Genotypic Heterogeneity in Oral Streptococci.</title>
        <authorList>
            <person name="Velsko I."/>
        </authorList>
    </citation>
    <scope>NUCLEOTIDE SEQUENCE [LARGE SCALE GENOMIC DNA]</scope>
    <source>
        <strain evidence="1 2">BCC06</strain>
    </source>
</reference>
<accession>A0A3R9JGR4</accession>
<evidence type="ECO:0000313" key="2">
    <source>
        <dbReference type="Proteomes" id="UP000267438"/>
    </source>
</evidence>
<dbReference type="Pfam" id="PF07751">
    <property type="entry name" value="Abi_2"/>
    <property type="match status" value="1"/>
</dbReference>
<name>A0A3R9JGR4_STRMT</name>
<organism evidence="1 2">
    <name type="scientific">Streptococcus mitis</name>
    <dbReference type="NCBI Taxonomy" id="28037"/>
    <lineage>
        <taxon>Bacteria</taxon>
        <taxon>Bacillati</taxon>
        <taxon>Bacillota</taxon>
        <taxon>Bacilli</taxon>
        <taxon>Lactobacillales</taxon>
        <taxon>Streptococcaceae</taxon>
        <taxon>Streptococcus</taxon>
        <taxon>Streptococcus mitis group</taxon>
    </lineage>
</organism>
<comment type="caution">
    <text evidence="1">The sequence shown here is derived from an EMBL/GenBank/DDBJ whole genome shotgun (WGS) entry which is preliminary data.</text>
</comment>
<sequence length="333" mass="39239">MADKPCITYSQQLDRMKKKGILIENDKLTEEVLQSISYYGIVNGYKDIFGVYFDEEFQLERFIEEVKFSSIHRIFLLDQALNNLLFKYIIYIEKSLKTKLSYKIAHKYTTEFNSYLDYTKYRSNGSLDRKSEIQNIRNQIENNKNSASIQHYRERHDTIPPWVATSGIYFGTAINWYKICQDDIKTYIANQFFVSFSIDDESAKEMLVSMLSLLQEYRNNIAHGNRTFLSNVTSELTKDILLSLFPIGVLTEREYHKGIGQKDLFAVILSIAVLINDPLVFRQYIYDFGTMFRNKDFDPNFQYSPRGNLYETLNIPEDFLDRIAIVYKLKFEN</sequence>
<protein>
    <submittedName>
        <fullName evidence="1">Abi-like protein</fullName>
    </submittedName>
</protein>
<evidence type="ECO:0000313" key="1">
    <source>
        <dbReference type="EMBL" id="RSJ12501.1"/>
    </source>
</evidence>